<keyword evidence="2" id="KW-1185">Reference proteome</keyword>
<protein>
    <submittedName>
        <fullName evidence="1">Uncharacterized protein</fullName>
    </submittedName>
</protein>
<name>A0A9P7FXC9_9AGAR</name>
<reference evidence="1" key="2">
    <citation type="submission" date="2021-10" db="EMBL/GenBank/DDBJ databases">
        <title>Phylogenomics reveals ancestral predisposition of the termite-cultivated fungus Termitomyces towards a domesticated lifestyle.</title>
        <authorList>
            <person name="Auxier B."/>
            <person name="Grum-Grzhimaylo A."/>
            <person name="Cardenas M.E."/>
            <person name="Lodge J.D."/>
            <person name="Laessoe T."/>
            <person name="Pedersen O."/>
            <person name="Smith M.E."/>
            <person name="Kuyper T.W."/>
            <person name="Franco-Molano E.A."/>
            <person name="Baroni T.J."/>
            <person name="Aanen D.K."/>
        </authorList>
    </citation>
    <scope>NUCLEOTIDE SEQUENCE</scope>
    <source>
        <strain evidence="1">D49</strain>
    </source>
</reference>
<dbReference type="Proteomes" id="UP000717328">
    <property type="component" value="Unassembled WGS sequence"/>
</dbReference>
<evidence type="ECO:0000313" key="2">
    <source>
        <dbReference type="Proteomes" id="UP000717328"/>
    </source>
</evidence>
<dbReference type="EMBL" id="JABCKI010005743">
    <property type="protein sequence ID" value="KAG5638824.1"/>
    <property type="molecule type" value="Genomic_DNA"/>
</dbReference>
<reference evidence="1" key="1">
    <citation type="submission" date="2021-02" db="EMBL/GenBank/DDBJ databases">
        <authorList>
            <person name="Nieuwenhuis M."/>
            <person name="Van De Peppel L.J.J."/>
        </authorList>
    </citation>
    <scope>NUCLEOTIDE SEQUENCE</scope>
    <source>
        <strain evidence="1">D49</strain>
    </source>
</reference>
<organism evidence="1 2">
    <name type="scientific">Sphagnurus paluster</name>
    <dbReference type="NCBI Taxonomy" id="117069"/>
    <lineage>
        <taxon>Eukaryota</taxon>
        <taxon>Fungi</taxon>
        <taxon>Dikarya</taxon>
        <taxon>Basidiomycota</taxon>
        <taxon>Agaricomycotina</taxon>
        <taxon>Agaricomycetes</taxon>
        <taxon>Agaricomycetidae</taxon>
        <taxon>Agaricales</taxon>
        <taxon>Tricholomatineae</taxon>
        <taxon>Lyophyllaceae</taxon>
        <taxon>Sphagnurus</taxon>
    </lineage>
</organism>
<evidence type="ECO:0000313" key="1">
    <source>
        <dbReference type="EMBL" id="KAG5638824.1"/>
    </source>
</evidence>
<gene>
    <name evidence="1" type="ORF">H0H81_009797</name>
</gene>
<accession>A0A9P7FXC9</accession>
<dbReference type="AlphaFoldDB" id="A0A9P7FXC9"/>
<proteinExistence type="predicted"/>
<dbReference type="OrthoDB" id="3026153at2759"/>
<sequence>MSENELTAVYSITFQNLSLVDLTRTKTFYPTLKDGPIIDNNIPSNNEIKAGGGVETLAWNEYIDFLAVGDSATGVVYKNPKTGASFGIQIETYIQVFGIGSAPKWSVSYHGQNDWKKVVEDPAMAWDMPDESAKASGFDVRVEPVAGHQSLKLLVIISEYRAGFDRKDLVKIE</sequence>
<comment type="caution">
    <text evidence="1">The sequence shown here is derived from an EMBL/GenBank/DDBJ whole genome shotgun (WGS) entry which is preliminary data.</text>
</comment>